<dbReference type="Proteomes" id="UP000263094">
    <property type="component" value="Unassembled WGS sequence"/>
</dbReference>
<accession>A0A372M2D4</accession>
<sequence>MSTPPGSWPGTLGLLATVTAVIAPLVAPSPAAADSVIVGGRPVQIADHPWTVAVASRDRFGGTRSGQFCGGAVIGTRTVLTAAHCMGQDVLGVPHGEVRDLRVISGRADLRKKDGRELPVRDVWIDPEYDSYTNAGDVAVLTLDADLPRSAAVPLAEKAEDEAYRAGTPADVLGWGDTSGAGDYASLLRAASVKVLPDRSCEEAYPGTADGTYEKTSMLCAGEEEGGRDACQGDSGGPLVARGRLIGLVSWGSGCGKAGSPGVYTRISDVVRRNPETARGTSPSSTREDDGGLGEPGDGREDDPAGNDGSATPPDDGPQESGSPRPPAEEPPGEPEAARESPPPGGPQDEGSPERPSRERETSRPTEHRLSPAPEDPSPAATEAVQQEQQGSRPQADGGDASPGAAAQDGTGRSSDGAAAGSGAAERAEAPRAGAPVAGRAGVGRR</sequence>
<keyword evidence="5" id="KW-1015">Disulfide bond</keyword>
<dbReference type="GO" id="GO:0005615">
    <property type="term" value="C:extracellular space"/>
    <property type="evidence" value="ECO:0007669"/>
    <property type="project" value="TreeGrafter"/>
</dbReference>
<dbReference type="EMBL" id="QUAK01000120">
    <property type="protein sequence ID" value="RFU84437.1"/>
    <property type="molecule type" value="Genomic_DNA"/>
</dbReference>
<gene>
    <name evidence="9" type="ORF">DY218_22535</name>
</gene>
<dbReference type="SUPFAM" id="SSF50494">
    <property type="entry name" value="Trypsin-like serine proteases"/>
    <property type="match status" value="1"/>
</dbReference>
<dbReference type="PANTHER" id="PTHR24264">
    <property type="entry name" value="TRYPSIN-RELATED"/>
    <property type="match status" value="1"/>
</dbReference>
<dbReference type="PROSITE" id="PS00135">
    <property type="entry name" value="TRYPSIN_SER"/>
    <property type="match status" value="1"/>
</dbReference>
<dbReference type="InterPro" id="IPR018114">
    <property type="entry name" value="TRYPSIN_HIS"/>
</dbReference>
<dbReference type="PANTHER" id="PTHR24264:SF65">
    <property type="entry name" value="SRCR DOMAIN-CONTAINING PROTEIN"/>
    <property type="match status" value="1"/>
</dbReference>
<comment type="subcellular location">
    <subcellularLocation>
        <location evidence="1">Secreted</location>
    </subcellularLocation>
</comment>
<feature type="compositionally biased region" description="Basic and acidic residues" evidence="7">
    <location>
        <begin position="352"/>
        <end position="370"/>
    </location>
</feature>
<evidence type="ECO:0000256" key="4">
    <source>
        <dbReference type="ARBA" id="ARBA00022801"/>
    </source>
</evidence>
<evidence type="ECO:0000256" key="1">
    <source>
        <dbReference type="ARBA" id="ARBA00004613"/>
    </source>
</evidence>
<dbReference type="PROSITE" id="PS50240">
    <property type="entry name" value="TRYPSIN_DOM"/>
    <property type="match status" value="1"/>
</dbReference>
<dbReference type="InterPro" id="IPR033116">
    <property type="entry name" value="TRYPSIN_SER"/>
</dbReference>
<dbReference type="FunFam" id="2.40.10.10:FF:000002">
    <property type="entry name" value="Transmembrane protease serine"/>
    <property type="match status" value="1"/>
</dbReference>
<proteinExistence type="predicted"/>
<keyword evidence="3 6" id="KW-0645">Protease</keyword>
<organism evidence="9 10">
    <name type="scientific">Streptomyces triticagri</name>
    <dbReference type="NCBI Taxonomy" id="2293568"/>
    <lineage>
        <taxon>Bacteria</taxon>
        <taxon>Bacillati</taxon>
        <taxon>Actinomycetota</taxon>
        <taxon>Actinomycetes</taxon>
        <taxon>Kitasatosporales</taxon>
        <taxon>Streptomycetaceae</taxon>
        <taxon>Streptomyces</taxon>
    </lineage>
</organism>
<evidence type="ECO:0000256" key="2">
    <source>
        <dbReference type="ARBA" id="ARBA00022525"/>
    </source>
</evidence>
<dbReference type="SMART" id="SM00020">
    <property type="entry name" value="Tryp_SPc"/>
    <property type="match status" value="1"/>
</dbReference>
<protein>
    <recommendedName>
        <fullName evidence="8">Peptidase S1 domain-containing protein</fullName>
    </recommendedName>
</protein>
<comment type="caution">
    <text evidence="9">The sequence shown here is derived from an EMBL/GenBank/DDBJ whole genome shotgun (WGS) entry which is preliminary data.</text>
</comment>
<evidence type="ECO:0000313" key="9">
    <source>
        <dbReference type="EMBL" id="RFU84437.1"/>
    </source>
</evidence>
<dbReference type="InterPro" id="IPR009003">
    <property type="entry name" value="Peptidase_S1_PA"/>
</dbReference>
<dbReference type="GO" id="GO:0004252">
    <property type="term" value="F:serine-type endopeptidase activity"/>
    <property type="evidence" value="ECO:0007669"/>
    <property type="project" value="InterPro"/>
</dbReference>
<feature type="region of interest" description="Disordered" evidence="7">
    <location>
        <begin position="268"/>
        <end position="446"/>
    </location>
</feature>
<keyword evidence="10" id="KW-1185">Reference proteome</keyword>
<dbReference type="OrthoDB" id="1496095at2"/>
<feature type="compositionally biased region" description="Polar residues" evidence="7">
    <location>
        <begin position="384"/>
        <end position="393"/>
    </location>
</feature>
<dbReference type="Gene3D" id="2.40.10.10">
    <property type="entry name" value="Trypsin-like serine proteases"/>
    <property type="match status" value="1"/>
</dbReference>
<dbReference type="InterPro" id="IPR001314">
    <property type="entry name" value="Peptidase_S1A"/>
</dbReference>
<dbReference type="InterPro" id="IPR050127">
    <property type="entry name" value="Serine_Proteases_S1"/>
</dbReference>
<evidence type="ECO:0000256" key="5">
    <source>
        <dbReference type="ARBA" id="ARBA00023157"/>
    </source>
</evidence>
<dbReference type="PRINTS" id="PR00722">
    <property type="entry name" value="CHYMOTRYPSIN"/>
</dbReference>
<feature type="domain" description="Peptidase S1" evidence="8">
    <location>
        <begin position="37"/>
        <end position="279"/>
    </location>
</feature>
<evidence type="ECO:0000256" key="6">
    <source>
        <dbReference type="RuleBase" id="RU363034"/>
    </source>
</evidence>
<keyword evidence="4 6" id="KW-0378">Hydrolase</keyword>
<dbReference type="CDD" id="cd00190">
    <property type="entry name" value="Tryp_SPc"/>
    <property type="match status" value="1"/>
</dbReference>
<dbReference type="InterPro" id="IPR043504">
    <property type="entry name" value="Peptidase_S1_PA_chymotrypsin"/>
</dbReference>
<name>A0A372M2D4_9ACTN</name>
<feature type="compositionally biased region" description="Low complexity" evidence="7">
    <location>
        <begin position="394"/>
        <end position="440"/>
    </location>
</feature>
<dbReference type="GO" id="GO:0006508">
    <property type="term" value="P:proteolysis"/>
    <property type="evidence" value="ECO:0007669"/>
    <property type="project" value="UniProtKB-KW"/>
</dbReference>
<keyword evidence="6" id="KW-0720">Serine protease</keyword>
<evidence type="ECO:0000313" key="10">
    <source>
        <dbReference type="Proteomes" id="UP000263094"/>
    </source>
</evidence>
<dbReference type="PROSITE" id="PS00134">
    <property type="entry name" value="TRYPSIN_HIS"/>
    <property type="match status" value="1"/>
</dbReference>
<evidence type="ECO:0000256" key="3">
    <source>
        <dbReference type="ARBA" id="ARBA00022670"/>
    </source>
</evidence>
<dbReference type="Pfam" id="PF00089">
    <property type="entry name" value="Trypsin"/>
    <property type="match status" value="1"/>
</dbReference>
<reference evidence="9 10" key="1">
    <citation type="submission" date="2018-08" db="EMBL/GenBank/DDBJ databases">
        <title>Isolation, diversity and antifungal activity of Actinobacteria from wheat.</title>
        <authorList>
            <person name="Han C."/>
        </authorList>
    </citation>
    <scope>NUCLEOTIDE SEQUENCE [LARGE SCALE GENOMIC DNA]</scope>
    <source>
        <strain evidence="9 10">NEAU-YY421</strain>
    </source>
</reference>
<evidence type="ECO:0000256" key="7">
    <source>
        <dbReference type="SAM" id="MobiDB-lite"/>
    </source>
</evidence>
<dbReference type="AlphaFoldDB" id="A0A372M2D4"/>
<keyword evidence="2" id="KW-0964">Secreted</keyword>
<dbReference type="InterPro" id="IPR001254">
    <property type="entry name" value="Trypsin_dom"/>
</dbReference>
<evidence type="ECO:0000259" key="8">
    <source>
        <dbReference type="PROSITE" id="PS50240"/>
    </source>
</evidence>